<evidence type="ECO:0000313" key="2">
    <source>
        <dbReference type="Proteomes" id="UP001208689"/>
    </source>
</evidence>
<dbReference type="EMBL" id="CP104013">
    <property type="protein sequence ID" value="UYP47994.1"/>
    <property type="molecule type" value="Genomic_DNA"/>
</dbReference>
<organism evidence="1 2">
    <name type="scientific">Candidatus Lokiarchaeum ossiferum</name>
    <dbReference type="NCBI Taxonomy" id="2951803"/>
    <lineage>
        <taxon>Archaea</taxon>
        <taxon>Promethearchaeati</taxon>
        <taxon>Promethearchaeota</taxon>
        <taxon>Promethearchaeia</taxon>
        <taxon>Promethearchaeales</taxon>
        <taxon>Promethearchaeaceae</taxon>
        <taxon>Candidatus Lokiarchaeum</taxon>
    </lineage>
</organism>
<keyword evidence="2" id="KW-1185">Reference proteome</keyword>
<evidence type="ECO:0000313" key="1">
    <source>
        <dbReference type="EMBL" id="UYP47994.1"/>
    </source>
</evidence>
<evidence type="ECO:0008006" key="3">
    <source>
        <dbReference type="Google" id="ProtNLM"/>
    </source>
</evidence>
<dbReference type="InterPro" id="IPR055286">
    <property type="entry name" value="RXYLT1-like"/>
</dbReference>
<protein>
    <recommendedName>
        <fullName evidence="3">Exostosin GT47 domain-containing protein</fullName>
    </recommendedName>
</protein>
<gene>
    <name evidence="1" type="ORF">NEF87_004279</name>
</gene>
<accession>A0ABY6HWU2</accession>
<reference evidence="1" key="1">
    <citation type="submission" date="2022-09" db="EMBL/GenBank/DDBJ databases">
        <title>Actin cytoskeleton and complex cell architecture in an #Asgard archaeon.</title>
        <authorList>
            <person name="Ponce Toledo R.I."/>
            <person name="Schleper C."/>
            <person name="Rodrigues Oliveira T."/>
            <person name="Wollweber F."/>
            <person name="Xu J."/>
            <person name="Rittmann S."/>
            <person name="Klingl A."/>
            <person name="Pilhofer M."/>
        </authorList>
    </citation>
    <scope>NUCLEOTIDE SEQUENCE</scope>
    <source>
        <strain evidence="1">B-35</strain>
    </source>
</reference>
<dbReference type="PANTHER" id="PTHR15576:SF1">
    <property type="entry name" value="RIBITOL-5-PHOSPHATE XYLOSYLTRANSFERASE 1"/>
    <property type="match status" value="1"/>
</dbReference>
<name>A0ABY6HWU2_9ARCH</name>
<sequence length="343" mass="40743">MKYVLGIMQKNKLSLKLYNLIVFVKNFMDNSVIILKNRWQKEKYCKFVSSRGIAQHCDVFPRDIISDSQSLNLDDYKKIKNMDTVYVVSSALTNFYFKIFPNLMRNGIKIILVTGACVISVPNELSKEHSINYIEKIANSNTIIHWFTQNCDLPNHHKITPIPLGIDYHTLQKREYIWGPQSYARQQEKLLKKISKKNNLWREKKNASFSYFQFKLFDRHNEDRHRALDQLKKVDFNVFLKKPLPRAQTWILQAKFKYIISPHGNGLDCHRTWEALYLNCVPIIKSSTIDSIYKDLPVLILDSWEDLTKENLEKFTSIYEKKNDSKKRLYLKFWVKLIKSYRK</sequence>
<dbReference type="PANTHER" id="PTHR15576">
    <property type="entry name" value="RIBITOL-5-PHOSPHATE XYLOSYLTRANSFERASE 1"/>
    <property type="match status" value="1"/>
</dbReference>
<proteinExistence type="predicted"/>
<dbReference type="Proteomes" id="UP001208689">
    <property type="component" value="Chromosome"/>
</dbReference>